<dbReference type="EMBL" id="JACOPR010000001">
    <property type="protein sequence ID" value="MBC5729434.1"/>
    <property type="molecule type" value="Genomic_DNA"/>
</dbReference>
<evidence type="ECO:0000256" key="1">
    <source>
        <dbReference type="ARBA" id="ARBA00004496"/>
    </source>
</evidence>
<keyword evidence="8 12" id="KW-0131">Cell cycle</keyword>
<evidence type="ECO:0000256" key="8">
    <source>
        <dbReference type="ARBA" id="ARBA00023306"/>
    </source>
</evidence>
<feature type="binding site" evidence="12">
    <location>
        <begin position="121"/>
        <end position="125"/>
    </location>
    <ligand>
        <name>UDP-N-acetyl-alpha-D-glucosamine</name>
        <dbReference type="ChEBI" id="CHEBI:57705"/>
    </ligand>
</feature>
<comment type="caution">
    <text evidence="12">Lacks conserved residue(s) required for the propagation of feature annotation.</text>
</comment>
<dbReference type="SUPFAM" id="SSF55205">
    <property type="entry name" value="EPT/RTPC-like"/>
    <property type="match status" value="1"/>
</dbReference>
<dbReference type="RefSeq" id="WP_186962813.1">
    <property type="nucleotide sequence ID" value="NZ_JACOPR010000001.1"/>
</dbReference>
<feature type="modified residue" description="2-(S-cysteinyl)pyruvic acid O-phosphothioketal" evidence="12">
    <location>
        <position position="116"/>
    </location>
</feature>
<sequence>MSALIVEGGRPLSGTVRVHGAKNSALPILAAAILAPGTSVIHNCPPLSDVTASLEILRHLGCRVTQEGTTVTVDATAPVRWDVPHALMREMRSSVIFLGAILGRMGEADLSFPGGCELGPRPIDLHLKAIRTLGGEIEERGGRLYCRGALKGREVIFARPSVGATENAMLAAVAAPGTTILCNAAREPEIVDLQGFLTAMGASVRGAGTSMVVIEGGRPLHGGEYTVMGDRIVACTYLAAAAAAGGEVTVTGVDPRHISTVTSVLAEAGCRVVSQRDAVCLSSDAPLFGSRPIHTAPYPGFPTDAQPPLMAALCKGKGTTLFVENIFESRYRHVDELARMGADIRVEGRVAVVCGVPELHGAAVEAADLRGGAALVVAALAAEGRSVITGLKHLDRGYWHLEEALGELGAQITRGGAEEESEPSALVGR</sequence>
<keyword evidence="12" id="KW-0670">Pyruvate</keyword>
<comment type="similarity">
    <text evidence="10 12">Belongs to the EPSP synthase family. MurA subfamily.</text>
</comment>
<dbReference type="Gene3D" id="3.65.10.10">
    <property type="entry name" value="Enolpyruvate transferase domain"/>
    <property type="match status" value="2"/>
</dbReference>
<dbReference type="InterPro" id="IPR050068">
    <property type="entry name" value="MurA_subfamily"/>
</dbReference>
<dbReference type="HAMAP" id="MF_00111">
    <property type="entry name" value="MurA"/>
    <property type="match status" value="1"/>
</dbReference>
<proteinExistence type="inferred from homology"/>
<keyword evidence="5 12" id="KW-0808">Transferase</keyword>
<keyword evidence="3 12" id="KW-0963">Cytoplasm</keyword>
<evidence type="ECO:0000256" key="11">
    <source>
        <dbReference type="ARBA" id="ARBA00047527"/>
    </source>
</evidence>
<evidence type="ECO:0000256" key="2">
    <source>
        <dbReference type="ARBA" id="ARBA00004752"/>
    </source>
</evidence>
<reference evidence="14 15" key="1">
    <citation type="submission" date="2020-08" db="EMBL/GenBank/DDBJ databases">
        <title>Genome public.</title>
        <authorList>
            <person name="Liu C."/>
            <person name="Sun Q."/>
        </authorList>
    </citation>
    <scope>NUCLEOTIDE SEQUENCE [LARGE SCALE GENOMIC DNA]</scope>
    <source>
        <strain evidence="14 15">New-38</strain>
    </source>
</reference>
<feature type="domain" description="Enolpyruvate transferase" evidence="13">
    <location>
        <begin position="6"/>
        <end position="405"/>
    </location>
</feature>
<keyword evidence="9 12" id="KW-0961">Cell wall biogenesis/degradation</keyword>
<dbReference type="InterPro" id="IPR013792">
    <property type="entry name" value="RNA3'P_cycl/enolpyr_Trfase_a/b"/>
</dbReference>
<evidence type="ECO:0000256" key="7">
    <source>
        <dbReference type="ARBA" id="ARBA00022984"/>
    </source>
</evidence>
<protein>
    <recommendedName>
        <fullName evidence="12">UDP-N-acetylglucosamine 1-carboxyvinyltransferase</fullName>
        <ecNumber evidence="12">2.5.1.7</ecNumber>
    </recommendedName>
    <alternativeName>
        <fullName evidence="12">Enoylpyruvate transferase</fullName>
    </alternativeName>
    <alternativeName>
        <fullName evidence="12">UDP-N-acetylglucosamine enolpyruvyl transferase</fullName>
        <shortName evidence="12">EPT</shortName>
    </alternativeName>
</protein>
<evidence type="ECO:0000256" key="10">
    <source>
        <dbReference type="ARBA" id="ARBA00038367"/>
    </source>
</evidence>
<dbReference type="InterPro" id="IPR001986">
    <property type="entry name" value="Enolpyruvate_Tfrase_dom"/>
</dbReference>
<evidence type="ECO:0000256" key="3">
    <source>
        <dbReference type="ARBA" id="ARBA00022490"/>
    </source>
</evidence>
<dbReference type="PANTHER" id="PTHR43783:SF1">
    <property type="entry name" value="UDP-N-ACETYLGLUCOSAMINE 1-CARBOXYVINYLTRANSFERASE"/>
    <property type="match status" value="1"/>
</dbReference>
<keyword evidence="4 12" id="KW-0132">Cell division</keyword>
<feature type="binding site" evidence="12">
    <location>
        <position position="326"/>
    </location>
    <ligand>
        <name>UDP-N-acetyl-alpha-D-glucosamine</name>
        <dbReference type="ChEBI" id="CHEBI:57705"/>
    </ligand>
</feature>
<organism evidence="14 15">
    <name type="scientific">Pseudoflavonifractor hominis</name>
    <dbReference type="NCBI Taxonomy" id="2763059"/>
    <lineage>
        <taxon>Bacteria</taxon>
        <taxon>Bacillati</taxon>
        <taxon>Bacillota</taxon>
        <taxon>Clostridia</taxon>
        <taxon>Eubacteriales</taxon>
        <taxon>Oscillospiraceae</taxon>
        <taxon>Pseudoflavonifractor</taxon>
    </lineage>
</organism>
<dbReference type="NCBIfam" id="TIGR01072">
    <property type="entry name" value="murA"/>
    <property type="match status" value="1"/>
</dbReference>
<comment type="caution">
    <text evidence="14">The sequence shown here is derived from an EMBL/GenBank/DDBJ whole genome shotgun (WGS) entry which is preliminary data.</text>
</comment>
<dbReference type="Pfam" id="PF00275">
    <property type="entry name" value="EPSP_synthase"/>
    <property type="match status" value="1"/>
</dbReference>
<keyword evidence="7 12" id="KW-0573">Peptidoglycan synthesis</keyword>
<keyword evidence="15" id="KW-1185">Reference proteome</keyword>
<dbReference type="CDD" id="cd01555">
    <property type="entry name" value="UdpNAET"/>
    <property type="match status" value="1"/>
</dbReference>
<evidence type="ECO:0000256" key="12">
    <source>
        <dbReference type="HAMAP-Rule" id="MF_00111"/>
    </source>
</evidence>
<dbReference type="InterPro" id="IPR036968">
    <property type="entry name" value="Enolpyruvate_Tfrase_sf"/>
</dbReference>
<dbReference type="NCBIfam" id="NF006873">
    <property type="entry name" value="PRK09369.1"/>
    <property type="match status" value="1"/>
</dbReference>
<dbReference type="InterPro" id="IPR005750">
    <property type="entry name" value="UDP_GlcNAc_COvinyl_MurA"/>
</dbReference>
<evidence type="ECO:0000259" key="13">
    <source>
        <dbReference type="Pfam" id="PF00275"/>
    </source>
</evidence>
<evidence type="ECO:0000256" key="6">
    <source>
        <dbReference type="ARBA" id="ARBA00022960"/>
    </source>
</evidence>
<evidence type="ECO:0000256" key="4">
    <source>
        <dbReference type="ARBA" id="ARBA00022618"/>
    </source>
</evidence>
<comment type="subcellular location">
    <subcellularLocation>
        <location evidence="1 12">Cytoplasm</location>
    </subcellularLocation>
</comment>
<dbReference type="EC" id="2.5.1.7" evidence="12"/>
<keyword evidence="6 12" id="KW-0133">Cell shape</keyword>
<name>A0ABR7HPI2_9FIRM</name>
<accession>A0ABR7HPI2</accession>
<feature type="binding site" evidence="12">
    <location>
        <position position="92"/>
    </location>
    <ligand>
        <name>UDP-N-acetyl-alpha-D-glucosamine</name>
        <dbReference type="ChEBI" id="CHEBI:57705"/>
    </ligand>
</feature>
<comment type="catalytic activity">
    <reaction evidence="11 12">
        <text>phosphoenolpyruvate + UDP-N-acetyl-alpha-D-glucosamine = UDP-N-acetyl-3-O-(1-carboxyvinyl)-alpha-D-glucosamine + phosphate</text>
        <dbReference type="Rhea" id="RHEA:18681"/>
        <dbReference type="ChEBI" id="CHEBI:43474"/>
        <dbReference type="ChEBI" id="CHEBI:57705"/>
        <dbReference type="ChEBI" id="CHEBI:58702"/>
        <dbReference type="ChEBI" id="CHEBI:68483"/>
        <dbReference type="EC" id="2.5.1.7"/>
    </reaction>
</comment>
<evidence type="ECO:0000313" key="14">
    <source>
        <dbReference type="EMBL" id="MBC5729434.1"/>
    </source>
</evidence>
<dbReference type="Proteomes" id="UP000660021">
    <property type="component" value="Unassembled WGS sequence"/>
</dbReference>
<feature type="binding site" evidence="12">
    <location>
        <position position="304"/>
    </location>
    <ligand>
        <name>UDP-N-acetyl-alpha-D-glucosamine</name>
        <dbReference type="ChEBI" id="CHEBI:57705"/>
    </ligand>
</feature>
<feature type="active site" description="Proton donor" evidence="12">
    <location>
        <position position="116"/>
    </location>
</feature>
<gene>
    <name evidence="12 14" type="primary">murA</name>
    <name evidence="14" type="ORF">H8S34_01110</name>
</gene>
<dbReference type="GO" id="GO:0008760">
    <property type="term" value="F:UDP-N-acetylglucosamine 1-carboxyvinyltransferase activity"/>
    <property type="evidence" value="ECO:0007669"/>
    <property type="project" value="UniProtKB-EC"/>
</dbReference>
<comment type="pathway">
    <text evidence="2 12">Cell wall biogenesis; peptidoglycan biosynthesis.</text>
</comment>
<dbReference type="PANTHER" id="PTHR43783">
    <property type="entry name" value="UDP-N-ACETYLGLUCOSAMINE 1-CARBOXYVINYLTRANSFERASE"/>
    <property type="match status" value="1"/>
</dbReference>
<evidence type="ECO:0000256" key="9">
    <source>
        <dbReference type="ARBA" id="ARBA00023316"/>
    </source>
</evidence>
<evidence type="ECO:0000313" key="15">
    <source>
        <dbReference type="Proteomes" id="UP000660021"/>
    </source>
</evidence>
<comment type="function">
    <text evidence="12">Cell wall formation. Adds enolpyruvyl to UDP-N-acetylglucosamine.</text>
</comment>
<evidence type="ECO:0000256" key="5">
    <source>
        <dbReference type="ARBA" id="ARBA00022679"/>
    </source>
</evidence>
<feature type="binding site" evidence="12">
    <location>
        <begin position="22"/>
        <end position="23"/>
    </location>
    <ligand>
        <name>phosphoenolpyruvate</name>
        <dbReference type="ChEBI" id="CHEBI:58702"/>
    </ligand>
</feature>